<evidence type="ECO:0000313" key="3">
    <source>
        <dbReference type="Proteomes" id="UP001217089"/>
    </source>
</evidence>
<dbReference type="InterPro" id="IPR051703">
    <property type="entry name" value="NF-kappa-B_Signaling_Reg"/>
</dbReference>
<dbReference type="PANTHER" id="PTHR46609">
    <property type="entry name" value="EXONUCLEASE, PHAGE-TYPE/RECB, C-TERMINAL DOMAIN-CONTAINING PROTEIN"/>
    <property type="match status" value="1"/>
</dbReference>
<reference evidence="2 3" key="1">
    <citation type="submission" date="2022-12" db="EMBL/GenBank/DDBJ databases">
        <title>Chromosome-level genome of Tegillarca granosa.</title>
        <authorList>
            <person name="Kim J."/>
        </authorList>
    </citation>
    <scope>NUCLEOTIDE SEQUENCE [LARGE SCALE GENOMIC DNA]</scope>
    <source>
        <strain evidence="2">Teg-2019</strain>
        <tissue evidence="2">Adductor muscle</tissue>
    </source>
</reference>
<accession>A0ABQ9EQH7</accession>
<dbReference type="PANTHER" id="PTHR46609:SF8">
    <property type="entry name" value="YQAJ VIRAL RECOMBINASE DOMAIN-CONTAINING PROTEIN"/>
    <property type="match status" value="1"/>
</dbReference>
<name>A0ABQ9EQH7_TEGGR</name>
<gene>
    <name evidence="2" type="ORF">KUTeg_015499</name>
</gene>
<feature type="region of interest" description="Disordered" evidence="1">
    <location>
        <begin position="1"/>
        <end position="26"/>
    </location>
</feature>
<evidence type="ECO:0000256" key="1">
    <source>
        <dbReference type="SAM" id="MobiDB-lite"/>
    </source>
</evidence>
<sequence length="173" mass="20281">MYDSSPVKAEDLPTSVQPYISDPRPENTVEWKETSKDLSMEYRYKRADIQTATLDHNYLGEHFTEYWVDESLKVTERGVREIEEATRKQARSKRWHEEREWRITVSRFGDVCSATKRRNINKLCSSLVGQRKLNNSAIIHGLEYEGMAIANVFLTERLRINIANNFFDNILCC</sequence>
<dbReference type="Gene3D" id="3.90.320.10">
    <property type="match status" value="1"/>
</dbReference>
<evidence type="ECO:0000313" key="2">
    <source>
        <dbReference type="EMBL" id="KAJ8307415.1"/>
    </source>
</evidence>
<dbReference type="InterPro" id="IPR011335">
    <property type="entry name" value="Restrct_endonuc-II-like"/>
</dbReference>
<dbReference type="Proteomes" id="UP001217089">
    <property type="component" value="Unassembled WGS sequence"/>
</dbReference>
<protein>
    <submittedName>
        <fullName evidence="2">Uncharacterized protein</fullName>
    </submittedName>
</protein>
<dbReference type="InterPro" id="IPR011604">
    <property type="entry name" value="PDDEXK-like_dom_sf"/>
</dbReference>
<proteinExistence type="predicted"/>
<organism evidence="2 3">
    <name type="scientific">Tegillarca granosa</name>
    <name type="common">Malaysian cockle</name>
    <name type="synonym">Anadara granosa</name>
    <dbReference type="NCBI Taxonomy" id="220873"/>
    <lineage>
        <taxon>Eukaryota</taxon>
        <taxon>Metazoa</taxon>
        <taxon>Spiralia</taxon>
        <taxon>Lophotrochozoa</taxon>
        <taxon>Mollusca</taxon>
        <taxon>Bivalvia</taxon>
        <taxon>Autobranchia</taxon>
        <taxon>Pteriomorphia</taxon>
        <taxon>Arcoida</taxon>
        <taxon>Arcoidea</taxon>
        <taxon>Arcidae</taxon>
        <taxon>Tegillarca</taxon>
    </lineage>
</organism>
<dbReference type="SUPFAM" id="SSF52980">
    <property type="entry name" value="Restriction endonuclease-like"/>
    <property type="match status" value="1"/>
</dbReference>
<keyword evidence="3" id="KW-1185">Reference proteome</keyword>
<dbReference type="EMBL" id="JARBDR010000793">
    <property type="protein sequence ID" value="KAJ8307415.1"/>
    <property type="molecule type" value="Genomic_DNA"/>
</dbReference>
<comment type="caution">
    <text evidence="2">The sequence shown here is derived from an EMBL/GenBank/DDBJ whole genome shotgun (WGS) entry which is preliminary data.</text>
</comment>